<feature type="compositionally biased region" description="Low complexity" evidence="1">
    <location>
        <begin position="106"/>
        <end position="122"/>
    </location>
</feature>
<organism evidence="2 3">
    <name type="scientific">Mycobacterium tuberculosis</name>
    <dbReference type="NCBI Taxonomy" id="1773"/>
    <lineage>
        <taxon>Bacteria</taxon>
        <taxon>Bacillati</taxon>
        <taxon>Actinomycetota</taxon>
        <taxon>Actinomycetes</taxon>
        <taxon>Mycobacteriales</taxon>
        <taxon>Mycobacteriaceae</taxon>
        <taxon>Mycobacterium</taxon>
        <taxon>Mycobacterium tuberculosis complex</taxon>
    </lineage>
</organism>
<feature type="region of interest" description="Disordered" evidence="1">
    <location>
        <begin position="1"/>
        <end position="122"/>
    </location>
</feature>
<evidence type="ECO:0000256" key="1">
    <source>
        <dbReference type="SAM" id="MobiDB-lite"/>
    </source>
</evidence>
<dbReference type="AlphaFoldDB" id="A0A655AH72"/>
<gene>
    <name evidence="2" type="ORF">ERS027646_03285</name>
</gene>
<evidence type="ECO:0000313" key="2">
    <source>
        <dbReference type="EMBL" id="CKT28654.1"/>
    </source>
</evidence>
<feature type="compositionally biased region" description="Polar residues" evidence="1">
    <location>
        <begin position="69"/>
        <end position="86"/>
    </location>
</feature>
<protein>
    <submittedName>
        <fullName evidence="2">Uncharacterized protein</fullName>
    </submittedName>
</protein>
<feature type="region of interest" description="Disordered" evidence="1">
    <location>
        <begin position="131"/>
        <end position="150"/>
    </location>
</feature>
<feature type="compositionally biased region" description="Basic and acidic residues" evidence="1">
    <location>
        <begin position="1"/>
        <end position="16"/>
    </location>
</feature>
<sequence>MVVRADPPRAAERSDLPFRVAANAGAPDNMSGVRQYIPGGKTRVRRAGTPGSILSGSAEKSKLPAATSRRPSATVTSSAEFDSTSPPAHADMNAALTASPSDVRSIDSASSTGSSGQLAASACANGTPVVAAPRAELGSSRSLRAGRVTA</sequence>
<accession>A0A655AH72</accession>
<dbReference type="Proteomes" id="UP000048948">
    <property type="component" value="Unassembled WGS sequence"/>
</dbReference>
<name>A0A655AH72_MYCTX</name>
<evidence type="ECO:0000313" key="3">
    <source>
        <dbReference type="Proteomes" id="UP000048948"/>
    </source>
</evidence>
<dbReference type="EMBL" id="CNGE01000747">
    <property type="protein sequence ID" value="CKT28654.1"/>
    <property type="molecule type" value="Genomic_DNA"/>
</dbReference>
<proteinExistence type="predicted"/>
<reference evidence="2 3" key="1">
    <citation type="submission" date="2015-03" db="EMBL/GenBank/DDBJ databases">
        <authorList>
            <consortium name="Pathogen Informatics"/>
        </authorList>
    </citation>
    <scope>NUCLEOTIDE SEQUENCE [LARGE SCALE GENOMIC DNA]</scope>
    <source>
        <strain evidence="2 3">Bir 172</strain>
    </source>
</reference>